<keyword evidence="1" id="KW-0808">Transferase</keyword>
<dbReference type="SFLD" id="SFLDG01018">
    <property type="entry name" value="Squalene/Phytoene_Synthase_Lik"/>
    <property type="match status" value="1"/>
</dbReference>
<dbReference type="GO" id="GO:0016117">
    <property type="term" value="P:carotenoid biosynthetic process"/>
    <property type="evidence" value="ECO:0007669"/>
    <property type="project" value="UniProtKB-ARBA"/>
</dbReference>
<dbReference type="PROSITE" id="PS01045">
    <property type="entry name" value="SQUALEN_PHYTOEN_SYN_2"/>
    <property type="match status" value="1"/>
</dbReference>
<dbReference type="SFLD" id="SFLDG01212">
    <property type="entry name" value="Phytoene_synthase_like"/>
    <property type="match status" value="1"/>
</dbReference>
<dbReference type="AlphaFoldDB" id="A0A6C2TVK9"/>
<dbReference type="CDD" id="cd00683">
    <property type="entry name" value="Trans_IPPS_HH"/>
    <property type="match status" value="1"/>
</dbReference>
<dbReference type="InterPro" id="IPR044843">
    <property type="entry name" value="Trans_IPPS_bact-type"/>
</dbReference>
<sequence>MAGHEWTLDEWEALQLKVVEDSKKCATNPEARLPITRHARHVMRHYTTGFFIVSRFLPKVKRDDVELIYAAVRYPDEVVDTFKISDDHKKKLLAEWRNGYRAALKPGGILPALGGDVPPFVAAFSDLVQRHEIPVEYYESFLDAMEFDIAPRPFDSLEDLIGGYIYGSAIVVGYFLTHVYGACAPDAFDDAMQSARDLGIGLQLTNFLRDIQDDARRGRVYLPTDILEAHGISAFNPSDEQQQEQLRPVVKEMTQLADGYYEKSFQTLNAFHPDSRIAIKACIDVYRMLNTRIADSGLGIHHRESVPLVEKLKPLPTSKFWRIPLAYLLP</sequence>
<keyword evidence="3" id="KW-1185">Reference proteome</keyword>
<name>A0A6C2TVK9_PONDE</name>
<dbReference type="InterPro" id="IPR002060">
    <property type="entry name" value="Squ/phyt_synthse"/>
</dbReference>
<reference evidence="2 3" key="1">
    <citation type="submission" date="2019-04" db="EMBL/GenBank/DDBJ databases">
        <authorList>
            <person name="Van Vliet M D."/>
        </authorList>
    </citation>
    <scope>NUCLEOTIDE SEQUENCE [LARGE SCALE GENOMIC DNA]</scope>
    <source>
        <strain evidence="2 3">F1</strain>
    </source>
</reference>
<dbReference type="Gene3D" id="1.10.600.10">
    <property type="entry name" value="Farnesyl Diphosphate Synthase"/>
    <property type="match status" value="1"/>
</dbReference>
<evidence type="ECO:0000313" key="2">
    <source>
        <dbReference type="EMBL" id="VGO11577.1"/>
    </source>
</evidence>
<dbReference type="GO" id="GO:0004311">
    <property type="term" value="F:geranylgeranyl diphosphate synthase activity"/>
    <property type="evidence" value="ECO:0007669"/>
    <property type="project" value="InterPro"/>
</dbReference>
<accession>A0A6C2TVK9</accession>
<dbReference type="EMBL" id="CAAHFG010000001">
    <property type="protein sequence ID" value="VGO11577.1"/>
    <property type="molecule type" value="Genomic_DNA"/>
</dbReference>
<dbReference type="InterPro" id="IPR008949">
    <property type="entry name" value="Isoprenoid_synthase_dom_sf"/>
</dbReference>
<gene>
    <name evidence="2" type="primary">crtB</name>
    <name evidence="2" type="ORF">PDESU_00122</name>
</gene>
<dbReference type="InterPro" id="IPR033904">
    <property type="entry name" value="Trans_IPPS_HH"/>
</dbReference>
<evidence type="ECO:0000256" key="1">
    <source>
        <dbReference type="ARBA" id="ARBA00022679"/>
    </source>
</evidence>
<dbReference type="SFLD" id="SFLDS00005">
    <property type="entry name" value="Isoprenoid_Synthase_Type_I"/>
    <property type="match status" value="1"/>
</dbReference>
<dbReference type="PANTHER" id="PTHR31480">
    <property type="entry name" value="BIFUNCTIONAL LYCOPENE CYCLASE/PHYTOENE SYNTHASE"/>
    <property type="match status" value="1"/>
</dbReference>
<dbReference type="SUPFAM" id="SSF48576">
    <property type="entry name" value="Terpenoid synthases"/>
    <property type="match status" value="1"/>
</dbReference>
<organism evidence="2 3">
    <name type="scientific">Pontiella desulfatans</name>
    <dbReference type="NCBI Taxonomy" id="2750659"/>
    <lineage>
        <taxon>Bacteria</taxon>
        <taxon>Pseudomonadati</taxon>
        <taxon>Kiritimatiellota</taxon>
        <taxon>Kiritimatiellia</taxon>
        <taxon>Kiritimatiellales</taxon>
        <taxon>Pontiellaceae</taxon>
        <taxon>Pontiella</taxon>
    </lineage>
</organism>
<protein>
    <submittedName>
        <fullName evidence="2">15-cis-phytoene synthase</fullName>
    </submittedName>
</protein>
<proteinExistence type="predicted"/>
<dbReference type="Proteomes" id="UP000366872">
    <property type="component" value="Unassembled WGS sequence"/>
</dbReference>
<dbReference type="GO" id="GO:0051996">
    <property type="term" value="F:squalene synthase [NAD(P)H] activity"/>
    <property type="evidence" value="ECO:0007669"/>
    <property type="project" value="InterPro"/>
</dbReference>
<dbReference type="Pfam" id="PF00494">
    <property type="entry name" value="SQS_PSY"/>
    <property type="match status" value="1"/>
</dbReference>
<evidence type="ECO:0000313" key="3">
    <source>
        <dbReference type="Proteomes" id="UP000366872"/>
    </source>
</evidence>
<dbReference type="InterPro" id="IPR019845">
    <property type="entry name" value="Squalene/phytoene_synthase_CS"/>
</dbReference>